<accession>A0A0E9WCR9</accession>
<proteinExistence type="predicted"/>
<protein>
    <submittedName>
        <fullName evidence="1">Uncharacterized protein</fullName>
    </submittedName>
</protein>
<dbReference type="EMBL" id="GBXM01020420">
    <property type="protein sequence ID" value="JAH88157.1"/>
    <property type="molecule type" value="Transcribed_RNA"/>
</dbReference>
<dbReference type="AlphaFoldDB" id="A0A0E9WCR9"/>
<name>A0A0E9WCR9_ANGAN</name>
<reference evidence="1" key="2">
    <citation type="journal article" date="2015" name="Fish Shellfish Immunol.">
        <title>Early steps in the European eel (Anguilla anguilla)-Vibrio vulnificus interaction in the gills: Role of the RtxA13 toxin.</title>
        <authorList>
            <person name="Callol A."/>
            <person name="Pajuelo D."/>
            <person name="Ebbesson L."/>
            <person name="Teles M."/>
            <person name="MacKenzie S."/>
            <person name="Amaro C."/>
        </authorList>
    </citation>
    <scope>NUCLEOTIDE SEQUENCE</scope>
</reference>
<sequence length="75" mass="8515">MIIVFKVNFMVILEPETLCVSFIFGPTHSVCCPLATCIVHYKLNEVEPLDLKRLRFSNSFTNFTAKLVQPVQLIG</sequence>
<evidence type="ECO:0000313" key="1">
    <source>
        <dbReference type="EMBL" id="JAH88157.1"/>
    </source>
</evidence>
<reference evidence="1" key="1">
    <citation type="submission" date="2014-11" db="EMBL/GenBank/DDBJ databases">
        <authorList>
            <person name="Amaro Gonzalez C."/>
        </authorList>
    </citation>
    <scope>NUCLEOTIDE SEQUENCE</scope>
</reference>
<organism evidence="1">
    <name type="scientific">Anguilla anguilla</name>
    <name type="common">European freshwater eel</name>
    <name type="synonym">Muraena anguilla</name>
    <dbReference type="NCBI Taxonomy" id="7936"/>
    <lineage>
        <taxon>Eukaryota</taxon>
        <taxon>Metazoa</taxon>
        <taxon>Chordata</taxon>
        <taxon>Craniata</taxon>
        <taxon>Vertebrata</taxon>
        <taxon>Euteleostomi</taxon>
        <taxon>Actinopterygii</taxon>
        <taxon>Neopterygii</taxon>
        <taxon>Teleostei</taxon>
        <taxon>Anguilliformes</taxon>
        <taxon>Anguillidae</taxon>
        <taxon>Anguilla</taxon>
    </lineage>
</organism>